<proteinExistence type="predicted"/>
<protein>
    <submittedName>
        <fullName evidence="1">Uncharacterized protein</fullName>
    </submittedName>
</protein>
<gene>
    <name evidence="1" type="ORF">PBV87_12890</name>
</gene>
<dbReference type="AlphaFoldDB" id="A0AA42DNV3"/>
<name>A0AA42DNV3_9FIRM</name>
<dbReference type="EMBL" id="JAQIFT010000047">
    <property type="protein sequence ID" value="MDA3732385.1"/>
    <property type="molecule type" value="Genomic_DNA"/>
</dbReference>
<accession>A0AA42DNV3</accession>
<organism evidence="1 2">
    <name type="scientific">Holtiella tumoricola</name>
    <dbReference type="NCBI Taxonomy" id="3018743"/>
    <lineage>
        <taxon>Bacteria</taxon>
        <taxon>Bacillati</taxon>
        <taxon>Bacillota</taxon>
        <taxon>Clostridia</taxon>
        <taxon>Lachnospirales</taxon>
        <taxon>Cellulosilyticaceae</taxon>
        <taxon>Holtiella</taxon>
    </lineage>
</organism>
<comment type="caution">
    <text evidence="1">The sequence shown here is derived from an EMBL/GenBank/DDBJ whole genome shotgun (WGS) entry which is preliminary data.</text>
</comment>
<evidence type="ECO:0000313" key="2">
    <source>
        <dbReference type="Proteomes" id="UP001169242"/>
    </source>
</evidence>
<dbReference type="Proteomes" id="UP001169242">
    <property type="component" value="Unassembled WGS sequence"/>
</dbReference>
<dbReference type="RefSeq" id="WP_271012559.1">
    <property type="nucleotide sequence ID" value="NZ_JAQIFT010000047.1"/>
</dbReference>
<reference evidence="1" key="1">
    <citation type="journal article" date="2023" name="Int. J. Syst. Evol. Microbiol.">
        <title>&lt;i&gt;Holtiella tumoricola&lt;/i&gt; gen. nov. sp. nov., isolated from a human clinical sample.</title>
        <authorList>
            <person name="Allen-Vercoe E."/>
            <person name="Daigneault M.C."/>
            <person name="Vancuren S.J."/>
            <person name="Cochrane K."/>
            <person name="O'Neal L.L."/>
            <person name="Sankaranarayanan K."/>
            <person name="Lawson P.A."/>
        </authorList>
    </citation>
    <scope>NUCLEOTIDE SEQUENCE</scope>
    <source>
        <strain evidence="1">CC70A</strain>
    </source>
</reference>
<sequence>MNSVYVLNEIKSFLEENISKQIKLQKASDNDIFAYELVSPSVFTGWLPPNGMLPDNIGDVPCLIVGMDGGSDDGSINEFKIKISFAVYSPGEHKEQGEYTPNFNGYVDLLNLIDLTKSQLVKEKIINNTLCIGEEISWDMYQDQPYPYWYGYMTFGISGKAYPKVNIEKLLNS</sequence>
<keyword evidence="2" id="KW-1185">Reference proteome</keyword>
<evidence type="ECO:0000313" key="1">
    <source>
        <dbReference type="EMBL" id="MDA3732385.1"/>
    </source>
</evidence>